<dbReference type="AlphaFoldDB" id="A0A381X0N9"/>
<dbReference type="SUPFAM" id="SSF52374">
    <property type="entry name" value="Nucleotidylyl transferase"/>
    <property type="match status" value="1"/>
</dbReference>
<gene>
    <name evidence="5" type="ORF">METZ01_LOCUS110581</name>
</gene>
<feature type="non-terminal residue" evidence="5">
    <location>
        <position position="231"/>
    </location>
</feature>
<dbReference type="PANTHER" id="PTHR10890">
    <property type="entry name" value="CYSTEINYL-TRNA SYNTHETASE"/>
    <property type="match status" value="1"/>
</dbReference>
<dbReference type="GO" id="GO:0004817">
    <property type="term" value="F:cysteine-tRNA ligase activity"/>
    <property type="evidence" value="ECO:0007669"/>
    <property type="project" value="TreeGrafter"/>
</dbReference>
<evidence type="ECO:0000256" key="1">
    <source>
        <dbReference type="ARBA" id="ARBA00022598"/>
    </source>
</evidence>
<evidence type="ECO:0000313" key="5">
    <source>
        <dbReference type="EMBL" id="SVA57727.1"/>
    </source>
</evidence>
<dbReference type="Pfam" id="PF01406">
    <property type="entry name" value="tRNA-synt_1e"/>
    <property type="match status" value="1"/>
</dbReference>
<dbReference type="InterPro" id="IPR032678">
    <property type="entry name" value="tRNA-synt_1_cat_dom"/>
</dbReference>
<dbReference type="EMBL" id="UINC01013344">
    <property type="protein sequence ID" value="SVA57727.1"/>
    <property type="molecule type" value="Genomic_DNA"/>
</dbReference>
<evidence type="ECO:0000256" key="3">
    <source>
        <dbReference type="ARBA" id="ARBA00022840"/>
    </source>
</evidence>
<evidence type="ECO:0000256" key="2">
    <source>
        <dbReference type="ARBA" id="ARBA00022741"/>
    </source>
</evidence>
<dbReference type="InterPro" id="IPR014729">
    <property type="entry name" value="Rossmann-like_a/b/a_fold"/>
</dbReference>
<reference evidence="5" key="1">
    <citation type="submission" date="2018-05" db="EMBL/GenBank/DDBJ databases">
        <authorList>
            <person name="Lanie J.A."/>
            <person name="Ng W.-L."/>
            <person name="Kazmierczak K.M."/>
            <person name="Andrzejewski T.M."/>
            <person name="Davidsen T.M."/>
            <person name="Wayne K.J."/>
            <person name="Tettelin H."/>
            <person name="Glass J.I."/>
            <person name="Rusch D."/>
            <person name="Podicherti R."/>
            <person name="Tsui H.-C.T."/>
            <person name="Winkler M.E."/>
        </authorList>
    </citation>
    <scope>NUCLEOTIDE SEQUENCE</scope>
</reference>
<dbReference type="GO" id="GO:0006423">
    <property type="term" value="P:cysteinyl-tRNA aminoacylation"/>
    <property type="evidence" value="ECO:0007669"/>
    <property type="project" value="TreeGrafter"/>
</dbReference>
<dbReference type="PANTHER" id="PTHR10890:SF3">
    <property type="entry name" value="CYSTEINE--TRNA LIGASE, CYTOPLASMIC"/>
    <property type="match status" value="1"/>
</dbReference>
<keyword evidence="2" id="KW-0547">Nucleotide-binding</keyword>
<keyword evidence="3" id="KW-0067">ATP-binding</keyword>
<proteinExistence type="predicted"/>
<dbReference type="GO" id="GO:0005524">
    <property type="term" value="F:ATP binding"/>
    <property type="evidence" value="ECO:0007669"/>
    <property type="project" value="UniProtKB-KW"/>
</dbReference>
<dbReference type="InterPro" id="IPR024909">
    <property type="entry name" value="Cys-tRNA/MSH_ligase"/>
</dbReference>
<accession>A0A381X0N9</accession>
<sequence length="231" mass="26149">MLSLYNTLSRRKETLVVGSNGSFGMYTCGPTVYRDAHIGNLRSYLMADWIRRILLFDDIDVTHIKNITDVGHMRQEMLEQGEDKVVAAARAEGKSAADIADFYTQRFIDDELAINIIPASRLPKATDHVREMIDIAVDLVSNGLAYEVDGNVYFAVQEFPSYGQLSGNIHESLLQEAVRNEADPRKRDPRDFTLWKSAEPGRDLKWESPWGEGFPGWHIECSAMSMKYLGK</sequence>
<organism evidence="5">
    <name type="scientific">marine metagenome</name>
    <dbReference type="NCBI Taxonomy" id="408172"/>
    <lineage>
        <taxon>unclassified sequences</taxon>
        <taxon>metagenomes</taxon>
        <taxon>ecological metagenomes</taxon>
    </lineage>
</organism>
<feature type="domain" description="tRNA synthetases class I catalytic" evidence="4">
    <location>
        <begin position="18"/>
        <end position="230"/>
    </location>
</feature>
<dbReference type="Gene3D" id="3.40.50.620">
    <property type="entry name" value="HUPs"/>
    <property type="match status" value="1"/>
</dbReference>
<name>A0A381X0N9_9ZZZZ</name>
<protein>
    <recommendedName>
        <fullName evidence="4">tRNA synthetases class I catalytic domain-containing protein</fullName>
    </recommendedName>
</protein>
<keyword evidence="1" id="KW-0436">Ligase</keyword>
<dbReference type="GO" id="GO:0005829">
    <property type="term" value="C:cytosol"/>
    <property type="evidence" value="ECO:0007669"/>
    <property type="project" value="TreeGrafter"/>
</dbReference>
<evidence type="ECO:0000259" key="4">
    <source>
        <dbReference type="Pfam" id="PF01406"/>
    </source>
</evidence>
<dbReference type="PRINTS" id="PR00983">
    <property type="entry name" value="TRNASYNTHCYS"/>
</dbReference>